<comment type="function">
    <text evidence="1">Required for resistance to the phenazine antibiotic.</text>
</comment>
<dbReference type="InterPro" id="IPR004360">
    <property type="entry name" value="Glyas_Fos-R_dOase_dom"/>
</dbReference>
<dbReference type="RefSeq" id="WP_015841776.1">
    <property type="nucleotide sequence ID" value="NZ_CP084655.1"/>
</dbReference>
<dbReference type="GeneID" id="67792546"/>
<dbReference type="GO" id="GO:0042803">
    <property type="term" value="F:protein homodimerization activity"/>
    <property type="evidence" value="ECO:0007669"/>
    <property type="project" value="UniProtKB-UniRule"/>
</dbReference>
<dbReference type="OrthoDB" id="9806945at2"/>
<evidence type="ECO:0000259" key="2">
    <source>
        <dbReference type="PROSITE" id="PS51819"/>
    </source>
</evidence>
<name>A0A0M2EY91_9GAMM</name>
<reference evidence="3 4" key="1">
    <citation type="submission" date="2014-08" db="EMBL/GenBank/DDBJ databases">
        <title>Genome sequences of NCPPB Pectobacterium isolates.</title>
        <authorList>
            <person name="Glover R.H."/>
            <person name="Sapp M."/>
            <person name="Elphinstone J."/>
        </authorList>
    </citation>
    <scope>NUCLEOTIDE SEQUENCE [LARGE SCALE GENOMIC DNA]</scope>
    <source>
        <strain evidence="3 4">LMG 21372</strain>
    </source>
</reference>
<accession>A0A0M2EY91</accession>
<dbReference type="PIRSF" id="PIRSF039020">
    <property type="entry name" value="EhpR"/>
    <property type="match status" value="1"/>
</dbReference>
<keyword evidence="1" id="KW-0046">Antibiotic resistance</keyword>
<dbReference type="SUPFAM" id="SSF54593">
    <property type="entry name" value="Glyoxalase/Bleomycin resistance protein/Dihydroxybiphenyl dioxygenase"/>
    <property type="match status" value="1"/>
</dbReference>
<evidence type="ECO:0000313" key="3">
    <source>
        <dbReference type="EMBL" id="KGA32234.1"/>
    </source>
</evidence>
<gene>
    <name evidence="3" type="ORF">KU74_18285</name>
</gene>
<dbReference type="AlphaFoldDB" id="A0A0M2EY91"/>
<feature type="domain" description="VOC" evidence="2">
    <location>
        <begin position="3"/>
        <end position="120"/>
    </location>
</feature>
<dbReference type="EMBL" id="JQOD01000006">
    <property type="protein sequence ID" value="KGA32234.1"/>
    <property type="molecule type" value="Genomic_DNA"/>
</dbReference>
<dbReference type="Gene3D" id="3.30.720.110">
    <property type="match status" value="1"/>
</dbReference>
<dbReference type="PROSITE" id="PS51819">
    <property type="entry name" value="VOC"/>
    <property type="match status" value="1"/>
</dbReference>
<dbReference type="InterPro" id="IPR037523">
    <property type="entry name" value="VOC_core"/>
</dbReference>
<comment type="subunit">
    <text evidence="1">Homodimer.</text>
</comment>
<comment type="caution">
    <text evidence="3">The sequence shown here is derived from an EMBL/GenBank/DDBJ whole genome shotgun (WGS) entry which is preliminary data.</text>
</comment>
<dbReference type="GO" id="GO:0046677">
    <property type="term" value="P:response to antibiotic"/>
    <property type="evidence" value="ECO:0007669"/>
    <property type="project" value="UniProtKB-UniRule"/>
</dbReference>
<protein>
    <recommendedName>
        <fullName evidence="1">Phenazine antibiotic resistance protein</fullName>
    </recommendedName>
</protein>
<evidence type="ECO:0000256" key="1">
    <source>
        <dbReference type="PIRNR" id="PIRNR039020"/>
    </source>
</evidence>
<sequence length="122" mass="13999">MNAPNFIILYVEDAVTSERFYRELFDFQPVEKSENFAMFAFDSGLLLGLWSKHEVKPLTQLAGGGSELAIRVESEVALNAIYENWKARDITIAQDITQMDFGLTFVALDPDHHRLRVYYASY</sequence>
<proteinExistence type="predicted"/>
<dbReference type="InterPro" id="IPR029068">
    <property type="entry name" value="Glyas_Bleomycin-R_OHBP_Dase"/>
</dbReference>
<evidence type="ECO:0000313" key="4">
    <source>
        <dbReference type="Proteomes" id="UP000029435"/>
    </source>
</evidence>
<dbReference type="Gene3D" id="3.30.720.120">
    <property type="match status" value="1"/>
</dbReference>
<dbReference type="Pfam" id="PF00903">
    <property type="entry name" value="Glyoxalase"/>
    <property type="match status" value="1"/>
</dbReference>
<dbReference type="InterPro" id="IPR026275">
    <property type="entry name" value="Glyoxalase/dOase/EhpR"/>
</dbReference>
<dbReference type="Proteomes" id="UP000029435">
    <property type="component" value="Unassembled WGS sequence"/>
</dbReference>
<organism evidence="3 4">
    <name type="scientific">Pectobacterium brasiliense</name>
    <dbReference type="NCBI Taxonomy" id="180957"/>
    <lineage>
        <taxon>Bacteria</taxon>
        <taxon>Pseudomonadati</taxon>
        <taxon>Pseudomonadota</taxon>
        <taxon>Gammaproteobacteria</taxon>
        <taxon>Enterobacterales</taxon>
        <taxon>Pectobacteriaceae</taxon>
        <taxon>Pectobacterium</taxon>
    </lineage>
</organism>